<dbReference type="OrthoDB" id="5460316at2"/>
<dbReference type="eggNOG" id="COG0347">
    <property type="taxonomic scope" value="Bacteria"/>
</dbReference>
<dbReference type="AlphaFoldDB" id="F5YLK8"/>
<gene>
    <name evidence="1" type="ordered locus">TREPR_0238</name>
</gene>
<dbReference type="InterPro" id="IPR002187">
    <property type="entry name" value="N-reg_PII"/>
</dbReference>
<dbReference type="GO" id="GO:0030234">
    <property type="term" value="F:enzyme regulator activity"/>
    <property type="evidence" value="ECO:0007669"/>
    <property type="project" value="InterPro"/>
</dbReference>
<dbReference type="KEGG" id="tpi:TREPR_0238"/>
<keyword evidence="2" id="KW-1185">Reference proteome</keyword>
<name>F5YLK8_TREPZ</name>
<evidence type="ECO:0000313" key="2">
    <source>
        <dbReference type="Proteomes" id="UP000009223"/>
    </source>
</evidence>
<dbReference type="Proteomes" id="UP000009223">
    <property type="component" value="Chromosome"/>
</dbReference>
<dbReference type="GO" id="GO:0006808">
    <property type="term" value="P:regulation of nitrogen utilization"/>
    <property type="evidence" value="ECO:0007669"/>
    <property type="project" value="InterPro"/>
</dbReference>
<dbReference type="Pfam" id="PF00543">
    <property type="entry name" value="P-II"/>
    <property type="match status" value="1"/>
</dbReference>
<evidence type="ECO:0000313" key="1">
    <source>
        <dbReference type="EMBL" id="AEF86543.1"/>
    </source>
</evidence>
<evidence type="ECO:0008006" key="3">
    <source>
        <dbReference type="Google" id="ProtNLM"/>
    </source>
</evidence>
<dbReference type="HOGENOM" id="CLU_102878_0_0_12"/>
<dbReference type="STRING" id="545694.TREPR_0238"/>
<dbReference type="Gene3D" id="3.30.70.120">
    <property type="match status" value="1"/>
</dbReference>
<dbReference type="PROSITE" id="PS51343">
    <property type="entry name" value="PII_GLNB_DOM"/>
    <property type="match status" value="1"/>
</dbReference>
<sequence length="236" mass="25481">MTNSDGIKIPLLKCVIFIVDWTKAQVVTDIFEQEKVRFHFISKGRGTARSDILDILGIGSTEKAVIICLEQDIGVPVLLKEVAKKLGLHNPGAGIAFTLPLSGINQPILQVFKTSIEKNFNISIEKEVEKVSTETKFDLIVSVVNQGYSDEFMTVAREAGATGGTVINARGIAHQGPVKFFGISVQDEKEIITILATREKKALIMQAVSQAFGINTKAGGIIFSLPVDGVAGLDLK</sequence>
<organism evidence="1 2">
    <name type="scientific">Treponema primitia (strain ATCC BAA-887 / DSM 12427 / ZAS-2)</name>
    <dbReference type="NCBI Taxonomy" id="545694"/>
    <lineage>
        <taxon>Bacteria</taxon>
        <taxon>Pseudomonadati</taxon>
        <taxon>Spirochaetota</taxon>
        <taxon>Spirochaetia</taxon>
        <taxon>Spirochaetales</taxon>
        <taxon>Treponemataceae</taxon>
        <taxon>Treponema</taxon>
    </lineage>
</organism>
<protein>
    <recommendedName>
        <fullName evidence="3">Nitrogen regulatory protein P-II</fullName>
    </recommendedName>
</protein>
<dbReference type="RefSeq" id="WP_015706244.1">
    <property type="nucleotide sequence ID" value="NC_015578.1"/>
</dbReference>
<reference evidence="2" key="1">
    <citation type="submission" date="2009-12" db="EMBL/GenBank/DDBJ databases">
        <title>Complete sequence of Treponema primitia strain ZAS-2.</title>
        <authorList>
            <person name="Tetu S.G."/>
            <person name="Matson E."/>
            <person name="Ren Q."/>
            <person name="Seshadri R."/>
            <person name="Elbourne L."/>
            <person name="Hassan K.A."/>
            <person name="Durkin A."/>
            <person name="Radune D."/>
            <person name="Mohamoud Y."/>
            <person name="Shay R."/>
            <person name="Jin S."/>
            <person name="Zhang X."/>
            <person name="Lucey K."/>
            <person name="Ballor N.R."/>
            <person name="Ottesen E."/>
            <person name="Rosenthal R."/>
            <person name="Allen A."/>
            <person name="Leadbetter J.R."/>
            <person name="Paulsen I.T."/>
        </authorList>
    </citation>
    <scope>NUCLEOTIDE SEQUENCE [LARGE SCALE GENOMIC DNA]</scope>
    <source>
        <strain evidence="2">ATCC BAA-887 / DSM 12427 / ZAS-2</strain>
    </source>
</reference>
<dbReference type="SUPFAM" id="SSF54913">
    <property type="entry name" value="GlnB-like"/>
    <property type="match status" value="2"/>
</dbReference>
<proteinExistence type="predicted"/>
<dbReference type="EMBL" id="CP001843">
    <property type="protein sequence ID" value="AEF86543.1"/>
    <property type="molecule type" value="Genomic_DNA"/>
</dbReference>
<reference evidence="1 2" key="2">
    <citation type="journal article" date="2011" name="ISME J.">
        <title>RNA-seq reveals cooperative metabolic interactions between two termite-gut spirochete species in co-culture.</title>
        <authorList>
            <person name="Rosenthal A.Z."/>
            <person name="Matson E.G."/>
            <person name="Eldar A."/>
            <person name="Leadbetter J.R."/>
        </authorList>
    </citation>
    <scope>NUCLEOTIDE SEQUENCE [LARGE SCALE GENOMIC DNA]</scope>
    <source>
        <strain evidence="2">ATCC BAA-887 / DSM 12427 / ZAS-2</strain>
    </source>
</reference>
<accession>F5YLK8</accession>
<dbReference type="InterPro" id="IPR015867">
    <property type="entry name" value="N-reg_PII/ATP_PRibTrfase_C"/>
</dbReference>
<dbReference type="InterPro" id="IPR011322">
    <property type="entry name" value="N-reg_PII-like_a/b"/>
</dbReference>